<feature type="transmembrane region" description="Helical" evidence="1">
    <location>
        <begin position="337"/>
        <end position="355"/>
    </location>
</feature>
<feature type="transmembrane region" description="Helical" evidence="1">
    <location>
        <begin position="890"/>
        <end position="909"/>
    </location>
</feature>
<dbReference type="PANTHER" id="PTHR32063">
    <property type="match status" value="1"/>
</dbReference>
<dbReference type="PRINTS" id="PR00702">
    <property type="entry name" value="ACRIFLAVINRP"/>
</dbReference>
<name>A0A2S0PAC8_9NEIS</name>
<keyword evidence="1" id="KW-1133">Transmembrane helix</keyword>
<dbReference type="SUPFAM" id="SSF82866">
    <property type="entry name" value="Multidrug efflux transporter AcrB transmembrane domain"/>
    <property type="match status" value="2"/>
</dbReference>
<protein>
    <submittedName>
        <fullName evidence="2">Nodulation protein NolG</fullName>
    </submittedName>
</protein>
<keyword evidence="1" id="KW-0812">Transmembrane</keyword>
<dbReference type="Gene3D" id="3.30.70.1320">
    <property type="entry name" value="Multidrug efflux transporter AcrB pore domain like"/>
    <property type="match status" value="1"/>
</dbReference>
<proteinExistence type="predicted"/>
<dbReference type="Pfam" id="PF00873">
    <property type="entry name" value="ACR_tran"/>
    <property type="match status" value="1"/>
</dbReference>
<evidence type="ECO:0000313" key="2">
    <source>
        <dbReference type="EMBL" id="AVY94282.1"/>
    </source>
</evidence>
<feature type="transmembrane region" description="Helical" evidence="1">
    <location>
        <begin position="915"/>
        <end position="940"/>
    </location>
</feature>
<dbReference type="Gene3D" id="3.30.2090.10">
    <property type="entry name" value="Multidrug efflux transporter AcrB TolC docking domain, DN and DC subdomains"/>
    <property type="match status" value="2"/>
</dbReference>
<feature type="transmembrane region" description="Helical" evidence="1">
    <location>
        <begin position="461"/>
        <end position="480"/>
    </location>
</feature>
<dbReference type="AlphaFoldDB" id="A0A2S0PAC8"/>
<dbReference type="Proteomes" id="UP000244173">
    <property type="component" value="Chromosome"/>
</dbReference>
<dbReference type="InterPro" id="IPR027463">
    <property type="entry name" value="AcrB_DN_DC_subdom"/>
</dbReference>
<dbReference type="OrthoDB" id="9042683at2"/>
<dbReference type="EMBL" id="CP028519">
    <property type="protein sequence ID" value="AVY94282.1"/>
    <property type="molecule type" value="Genomic_DNA"/>
</dbReference>
<feature type="transmembrane region" description="Helical" evidence="1">
    <location>
        <begin position="430"/>
        <end position="455"/>
    </location>
</feature>
<feature type="transmembrane region" description="Helical" evidence="1">
    <location>
        <begin position="860"/>
        <end position="878"/>
    </location>
</feature>
<gene>
    <name evidence="2" type="ORF">DAI18_09690</name>
</gene>
<reference evidence="2 3" key="1">
    <citation type="submission" date="2018-04" db="EMBL/GenBank/DDBJ databases">
        <title>Denitrifier Microvirgula.</title>
        <authorList>
            <person name="Anderson E."/>
            <person name="Jang J."/>
            <person name="Ishii S."/>
        </authorList>
    </citation>
    <scope>NUCLEOTIDE SEQUENCE [LARGE SCALE GENOMIC DNA]</scope>
    <source>
        <strain evidence="2 3">BE2.4</strain>
    </source>
</reference>
<feature type="transmembrane region" description="Helical" evidence="1">
    <location>
        <begin position="12"/>
        <end position="32"/>
    </location>
</feature>
<evidence type="ECO:0000256" key="1">
    <source>
        <dbReference type="SAM" id="Phobius"/>
    </source>
</evidence>
<dbReference type="SUPFAM" id="SSF82714">
    <property type="entry name" value="Multidrug efflux transporter AcrB TolC docking domain, DN and DC subdomains"/>
    <property type="match status" value="2"/>
</dbReference>
<feature type="transmembrane region" description="Helical" evidence="1">
    <location>
        <begin position="536"/>
        <end position="558"/>
    </location>
</feature>
<dbReference type="Gene3D" id="3.30.70.1440">
    <property type="entry name" value="Multidrug efflux transporter AcrB pore domain"/>
    <property type="match status" value="1"/>
</dbReference>
<sequence length="1038" mass="112116">MWLTRVSIRNPYLAAMVMLAITVLGLFAYNRLSVEEFPDIRFPIAVISTVYTGASPTVVESEVTRPIEEVVNTVSGVKHIRSYSFEGSSTVVVEFELSVDPVTALQDVRDKVSSIAGRFRREIDPPTVSQVDPNDNPVMTLAVSSTSADATTLSTLADQLIKKRLQQVIGVGSVNVIGQIKREIRIDIDPDRLRTFGLAASDVVDALAGDNKDVPAGRVTERGQDVSVRLDGKLRQVDDFNRVIITSRNGRAITLGDVATVRDGSADYQNLALINGKRALSIELTAARGANVVATADGVNKALTALRPQLPPGTEIKVLSNTAEQVRRSLANVRSTLIEGAILTVIIVWLFLGSWRSTVITGLTLPISLIGTLFAVAVSGFTLNVMTLMALSLSIGLLIDDAIVVRENIVRHANMGKDHYRAALEGTEEIGLAVLATTLTVVAVFLPVGFMSGIIGKFFQQFGLTVAVAVMISLFVSFTLDPMLSSVWPDPHHHGDKHRGGIIGRMLDWFENSLDRLSARYGAAIGWSLEHRKTTLAAALGLLVGSFLLVPVIGAEFVPKSDNDRFSISIKTAPGATLEYTEAKARDIETRLRKYPEVRDVYINVGGGFGEGRNQATLRVYTSPKHERKRSIFDLFPLVRADVQQIGGVQLENVAEEGGPGGGQKPVRIGVRGGDFSVLERVAGHLAERIAAVPNVTDVESSVQDRNPSYNYQVDRQAASTLGIDPARIGNTLAVLFSGQVATTWEAPDGENYDVRVQIPEARRDTALLDTLTVAATRRSDDGNAHMVPLSAVATRVPGTTPQRVERYDQAREVTVTANIIGGDAQAAYSAIQTILADTRLPAGYYTDFGGTQQDMADSFGYALQALAIGVIFIYMILCAQFRSFLQPVAIMMSLPLAFVGVFIALLLWRSTLNMFSVIGVIMLMGLAAKNGILLVDFINHARREGMDKVAAIREAGRVRLRPILMTSFAMIFGMLPLALAVDAGSEVRAPMAHAVIGGMVTSTLLTLIVVPVVYFYLDSLGAWVAGKLGGRRKQKAA</sequence>
<dbReference type="Gene3D" id="1.20.1640.10">
    <property type="entry name" value="Multidrug efflux transporter AcrB transmembrane domain"/>
    <property type="match status" value="2"/>
</dbReference>
<organism evidence="2 3">
    <name type="scientific">Microvirgula aerodenitrificans</name>
    <dbReference type="NCBI Taxonomy" id="57480"/>
    <lineage>
        <taxon>Bacteria</taxon>
        <taxon>Pseudomonadati</taxon>
        <taxon>Pseudomonadota</taxon>
        <taxon>Betaproteobacteria</taxon>
        <taxon>Neisseriales</taxon>
        <taxon>Aquaspirillaceae</taxon>
        <taxon>Microvirgula</taxon>
    </lineage>
</organism>
<dbReference type="SUPFAM" id="SSF82693">
    <property type="entry name" value="Multidrug efflux transporter AcrB pore domain, PN1, PN2, PC1 and PC2 subdomains"/>
    <property type="match status" value="3"/>
</dbReference>
<feature type="transmembrane region" description="Helical" evidence="1">
    <location>
        <begin position="992"/>
        <end position="1018"/>
    </location>
</feature>
<dbReference type="GO" id="GO:0005886">
    <property type="term" value="C:plasma membrane"/>
    <property type="evidence" value="ECO:0007669"/>
    <property type="project" value="TreeGrafter"/>
</dbReference>
<dbReference type="KEGG" id="maer:DAI18_09690"/>
<evidence type="ECO:0000313" key="3">
    <source>
        <dbReference type="Proteomes" id="UP000244173"/>
    </source>
</evidence>
<dbReference type="GO" id="GO:0042910">
    <property type="term" value="F:xenobiotic transmembrane transporter activity"/>
    <property type="evidence" value="ECO:0007669"/>
    <property type="project" value="TreeGrafter"/>
</dbReference>
<feature type="transmembrane region" description="Helical" evidence="1">
    <location>
        <begin position="367"/>
        <end position="399"/>
    </location>
</feature>
<dbReference type="InterPro" id="IPR001036">
    <property type="entry name" value="Acrflvin-R"/>
</dbReference>
<dbReference type="RefSeq" id="WP_107889309.1">
    <property type="nucleotide sequence ID" value="NZ_CP028519.1"/>
</dbReference>
<keyword evidence="1" id="KW-0472">Membrane</keyword>
<dbReference type="PANTHER" id="PTHR32063:SF0">
    <property type="entry name" value="SWARMING MOTILITY PROTEIN SWRC"/>
    <property type="match status" value="1"/>
</dbReference>
<dbReference type="STRING" id="1122240.GCA_000620105_03208"/>
<accession>A0A2S0PAC8</accession>
<keyword evidence="3" id="KW-1185">Reference proteome</keyword>
<feature type="transmembrane region" description="Helical" evidence="1">
    <location>
        <begin position="961"/>
        <end position="980"/>
    </location>
</feature>
<dbReference type="Gene3D" id="3.30.70.1430">
    <property type="entry name" value="Multidrug efflux transporter AcrB pore domain"/>
    <property type="match status" value="2"/>
</dbReference>